<feature type="compositionally biased region" description="Basic and acidic residues" evidence="1">
    <location>
        <begin position="299"/>
        <end position="313"/>
    </location>
</feature>
<feature type="compositionally biased region" description="Low complexity" evidence="1">
    <location>
        <begin position="24"/>
        <end position="38"/>
    </location>
</feature>
<feature type="compositionally biased region" description="Basic and acidic residues" evidence="1">
    <location>
        <begin position="786"/>
        <end position="802"/>
    </location>
</feature>
<feature type="compositionally biased region" description="Basic and acidic residues" evidence="1">
    <location>
        <begin position="144"/>
        <end position="153"/>
    </location>
</feature>
<feature type="compositionally biased region" description="Polar residues" evidence="1">
    <location>
        <begin position="267"/>
        <end position="281"/>
    </location>
</feature>
<feature type="compositionally biased region" description="Low complexity" evidence="1">
    <location>
        <begin position="283"/>
        <end position="298"/>
    </location>
</feature>
<protein>
    <submittedName>
        <fullName evidence="2">Uncharacterized protein</fullName>
    </submittedName>
</protein>
<feature type="compositionally biased region" description="Polar residues" evidence="1">
    <location>
        <begin position="154"/>
        <end position="163"/>
    </location>
</feature>
<accession>A0AA38NWP2</accession>
<feature type="compositionally biased region" description="Polar residues" evidence="1">
    <location>
        <begin position="247"/>
        <end position="260"/>
    </location>
</feature>
<reference evidence="2" key="1">
    <citation type="submission" date="2022-08" db="EMBL/GenBank/DDBJ databases">
        <authorList>
            <consortium name="DOE Joint Genome Institute"/>
            <person name="Min B."/>
            <person name="Riley R."/>
            <person name="Sierra-Patev S."/>
            <person name="Naranjo-Ortiz M."/>
            <person name="Looney B."/>
            <person name="Konkel Z."/>
            <person name="Slot J.C."/>
            <person name="Sakamoto Y."/>
            <person name="Steenwyk J.L."/>
            <person name="Rokas A."/>
            <person name="Carro J."/>
            <person name="Camarero S."/>
            <person name="Ferreira P."/>
            <person name="Molpeceres G."/>
            <person name="Ruiz-Duenas F.J."/>
            <person name="Serrano A."/>
            <person name="Henrissat B."/>
            <person name="Drula E."/>
            <person name="Hughes K.W."/>
            <person name="Mata J.L."/>
            <person name="Ishikawa N.K."/>
            <person name="Vargas-Isla R."/>
            <person name="Ushijima S."/>
            <person name="Smith C.A."/>
            <person name="Ahrendt S."/>
            <person name="Andreopoulos W."/>
            <person name="He G."/>
            <person name="Labutti K."/>
            <person name="Lipzen A."/>
            <person name="Ng V."/>
            <person name="Sandor L."/>
            <person name="Barry K."/>
            <person name="Martinez A.T."/>
            <person name="Xiao Y."/>
            <person name="Gibbons J.G."/>
            <person name="Terashima K."/>
            <person name="Hibbett D.S."/>
            <person name="Grigoriev I.V."/>
        </authorList>
    </citation>
    <scope>NUCLEOTIDE SEQUENCE</scope>
    <source>
        <strain evidence="2">TFB9207</strain>
    </source>
</reference>
<keyword evidence="3" id="KW-1185">Reference proteome</keyword>
<proteinExistence type="predicted"/>
<evidence type="ECO:0000313" key="3">
    <source>
        <dbReference type="Proteomes" id="UP001163846"/>
    </source>
</evidence>
<feature type="compositionally biased region" description="Basic residues" evidence="1">
    <location>
        <begin position="367"/>
        <end position="376"/>
    </location>
</feature>
<feature type="compositionally biased region" description="Acidic residues" evidence="1">
    <location>
        <begin position="199"/>
        <end position="208"/>
    </location>
</feature>
<organism evidence="2 3">
    <name type="scientific">Lentinula raphanica</name>
    <dbReference type="NCBI Taxonomy" id="153919"/>
    <lineage>
        <taxon>Eukaryota</taxon>
        <taxon>Fungi</taxon>
        <taxon>Dikarya</taxon>
        <taxon>Basidiomycota</taxon>
        <taxon>Agaricomycotina</taxon>
        <taxon>Agaricomycetes</taxon>
        <taxon>Agaricomycetidae</taxon>
        <taxon>Agaricales</taxon>
        <taxon>Marasmiineae</taxon>
        <taxon>Omphalotaceae</taxon>
        <taxon>Lentinula</taxon>
    </lineage>
</organism>
<dbReference type="EMBL" id="MU807124">
    <property type="protein sequence ID" value="KAJ3831997.1"/>
    <property type="molecule type" value="Genomic_DNA"/>
</dbReference>
<feature type="compositionally biased region" description="Basic and acidic residues" evidence="1">
    <location>
        <begin position="672"/>
        <end position="723"/>
    </location>
</feature>
<feature type="region of interest" description="Disordered" evidence="1">
    <location>
        <begin position="653"/>
        <end position="738"/>
    </location>
</feature>
<feature type="compositionally biased region" description="Polar residues" evidence="1">
    <location>
        <begin position="93"/>
        <end position="104"/>
    </location>
</feature>
<evidence type="ECO:0000256" key="1">
    <source>
        <dbReference type="SAM" id="MobiDB-lite"/>
    </source>
</evidence>
<comment type="caution">
    <text evidence="2">The sequence shown here is derived from an EMBL/GenBank/DDBJ whole genome shotgun (WGS) entry which is preliminary data.</text>
</comment>
<name>A0AA38NWP2_9AGAR</name>
<feature type="compositionally biased region" description="Basic and acidic residues" evidence="1">
    <location>
        <begin position="108"/>
        <end position="119"/>
    </location>
</feature>
<gene>
    <name evidence="2" type="ORF">F5878DRAFT_647147</name>
</gene>
<feature type="compositionally biased region" description="Polar residues" evidence="1">
    <location>
        <begin position="134"/>
        <end position="143"/>
    </location>
</feature>
<feature type="region of interest" description="Disordered" evidence="1">
    <location>
        <begin position="1"/>
        <end position="170"/>
    </location>
</feature>
<feature type="compositionally biased region" description="Basic and acidic residues" evidence="1">
    <location>
        <begin position="320"/>
        <end position="330"/>
    </location>
</feature>
<feature type="compositionally biased region" description="Polar residues" evidence="1">
    <location>
        <begin position="653"/>
        <end position="670"/>
    </location>
</feature>
<dbReference type="Proteomes" id="UP001163846">
    <property type="component" value="Unassembled WGS sequence"/>
</dbReference>
<feature type="region of interest" description="Disordered" evidence="1">
    <location>
        <begin position="191"/>
        <end position="214"/>
    </location>
</feature>
<dbReference type="AlphaFoldDB" id="A0AA38NWP2"/>
<evidence type="ECO:0000313" key="2">
    <source>
        <dbReference type="EMBL" id="KAJ3831997.1"/>
    </source>
</evidence>
<feature type="compositionally biased region" description="Acidic residues" evidence="1">
    <location>
        <begin position="804"/>
        <end position="820"/>
    </location>
</feature>
<feature type="region of interest" description="Disordered" evidence="1">
    <location>
        <begin position="236"/>
        <end position="397"/>
    </location>
</feature>
<feature type="region of interest" description="Disordered" evidence="1">
    <location>
        <begin position="786"/>
        <end position="842"/>
    </location>
</feature>
<sequence length="1032" mass="116881">MATRTTRVPTSAVRYQLPDRRRSPGSTAGSPQGSGSPSARIPGGFQEQAGSQDELLGDGESMVGYEEMKREMAPRLANTSRAKGKRRVEVPNVGTSSNRLNSEPITEDVPRPNESRQESEQPPEQQSEVRPEDSASQLGSQNNDTERPPEHQETPSQVSSTGSKARAQEYQRNLRRRIALDILYRDDMMNNGVSTIPEQDVDYEDDFGFDPRHPKVRINWKKIPDEEIDAYRDEYPEIIKKRKPINRDSTPQGTRYSEQPSGRPGGNRNQVPRPRQQTSGGYTPPNNRRTTTPVSPERNPSRDESPPPPDPRHFQSGNANRDEESRRGPDPRGPGGGGPPSEPPSPGGDGDSDPSESDGDRHPEGQRKKRAKKPKRVPTPNRYQSEDPNASIVETYDYDPMPRSEDEVLRASFHRYEQQIMFYLYGPPLNQNSAAQKAILQNVPKPNKWDGEADYTRFDEWILGMIQWMNIADQCGPPTRMSQTRGGYVLTAVDLIRTNTLGSYLEGNALRWFRDEVQKVPDGFSASRNPDPLSYRWSFMQVVNGLYQRFIHEASISQVADKFNEVTYNRTDGVKVMFSELKRWAVCMPIPPDLYTFKQRILLLVPPAMCKDMTRIEKVSAEKSSVNQIMQAAISCERGDRTGRYYANARAVNEQSQRSMKAAHQESTLPYSERKAKGTEKGYQRKERARSPKRLQIIDKRRYSIPDHEQIRKDNNVKDKGYTKNEGTSSGKPSGKRGACFDCGAYDHYRGSPLCKQQRTGAKVDQPQRPRLYRIAEEVQEGGERLFRLKETSEEEVAKSDSNDPSDEEVWAWYDTESDSDTNHTRDPSEGEPDPWGGSQFESEAVDDDYIPVLSSSEESNAGEQPRERMGHMRDWDSFTVHWREQLEEQFSALHDDEQKLSDNVGNTMNNSREDPVLEPQETTGHRLNFTEYLRSMTRTEDGGFQATLKPEKTKIERTGSRPVRAAKDNRCLCAFVEINGVMAFVLFDSGSTADAVSPDFARVSHTSGKYPPYSGLYRLTSVNRVALRHIS</sequence>